<gene>
    <name evidence="1" type="ORF">IE53DRAFT_159623</name>
</gene>
<dbReference type="EMBL" id="KZ820084">
    <property type="protein sequence ID" value="PWN49189.1"/>
    <property type="molecule type" value="Genomic_DNA"/>
</dbReference>
<sequence length="112" mass="12424">MKNECMFFQRRLPPTSTPRRVYGRPFKIDAAPGGGCDHIEGKCLKIRSDALPFQGALSVNTPPPPLLPPCLSLSPSPFRDRDQQRSRSGYRTTSPPPTPRFPRLVCGNLAFS</sequence>
<evidence type="ECO:0000313" key="1">
    <source>
        <dbReference type="EMBL" id="PWN49189.1"/>
    </source>
</evidence>
<proteinExistence type="predicted"/>
<protein>
    <submittedName>
        <fullName evidence="1">Uncharacterized protein</fullName>
    </submittedName>
</protein>
<organism evidence="1 2">
    <name type="scientific">Violaceomyces palustris</name>
    <dbReference type="NCBI Taxonomy" id="1673888"/>
    <lineage>
        <taxon>Eukaryota</taxon>
        <taxon>Fungi</taxon>
        <taxon>Dikarya</taxon>
        <taxon>Basidiomycota</taxon>
        <taxon>Ustilaginomycotina</taxon>
        <taxon>Ustilaginomycetes</taxon>
        <taxon>Violaceomycetales</taxon>
        <taxon>Violaceomycetaceae</taxon>
        <taxon>Violaceomyces</taxon>
    </lineage>
</organism>
<reference evidence="1 2" key="1">
    <citation type="journal article" date="2018" name="Mol. Biol. Evol.">
        <title>Broad Genomic Sampling Reveals a Smut Pathogenic Ancestry of the Fungal Clade Ustilaginomycotina.</title>
        <authorList>
            <person name="Kijpornyongpan T."/>
            <person name="Mondo S.J."/>
            <person name="Barry K."/>
            <person name="Sandor L."/>
            <person name="Lee J."/>
            <person name="Lipzen A."/>
            <person name="Pangilinan J."/>
            <person name="LaButti K."/>
            <person name="Hainaut M."/>
            <person name="Henrissat B."/>
            <person name="Grigoriev I.V."/>
            <person name="Spatafora J.W."/>
            <person name="Aime M.C."/>
        </authorList>
    </citation>
    <scope>NUCLEOTIDE SEQUENCE [LARGE SCALE GENOMIC DNA]</scope>
    <source>
        <strain evidence="1 2">SA 807</strain>
    </source>
</reference>
<evidence type="ECO:0000313" key="2">
    <source>
        <dbReference type="Proteomes" id="UP000245626"/>
    </source>
</evidence>
<keyword evidence="2" id="KW-1185">Reference proteome</keyword>
<accession>A0ACD0NTS3</accession>
<dbReference type="Proteomes" id="UP000245626">
    <property type="component" value="Unassembled WGS sequence"/>
</dbReference>
<name>A0ACD0NTS3_9BASI</name>